<reference evidence="5" key="1">
    <citation type="journal article" date="2019" name="Int. J. Syst. Evol. Microbiol.">
        <title>The Global Catalogue of Microorganisms (GCM) 10K type strain sequencing project: providing services to taxonomists for standard genome sequencing and annotation.</title>
        <authorList>
            <consortium name="The Broad Institute Genomics Platform"/>
            <consortium name="The Broad Institute Genome Sequencing Center for Infectious Disease"/>
            <person name="Wu L."/>
            <person name="Ma J."/>
        </authorList>
    </citation>
    <scope>NUCLEOTIDE SEQUENCE [LARGE SCALE GENOMIC DNA]</scope>
    <source>
        <strain evidence="5">JCM 15313</strain>
    </source>
</reference>
<accession>A0ABP5EX00</accession>
<name>A0ABP5EX00_9ACTN</name>
<dbReference type="SUPFAM" id="SSF50475">
    <property type="entry name" value="FMN-binding split barrel"/>
    <property type="match status" value="1"/>
</dbReference>
<evidence type="ECO:0000256" key="1">
    <source>
        <dbReference type="ARBA" id="ARBA00008898"/>
    </source>
</evidence>
<sequence>MANVCAPVTVVTAMHDEIPHGATVSSFTSVSLRPPIVSIALDRRSNLLDKIQRTHWFGVNVLSSGQEDIARAFSTSRADRFHRAPWRQDQGLPRLACAVSWAVCRVHRVVPGGDHLLLLGLALHAESTTAAPLIYGNRTFGTHSAFVRGTRAITDQIAAFTH</sequence>
<dbReference type="InterPro" id="IPR002563">
    <property type="entry name" value="Flavin_Rdtase-like_dom"/>
</dbReference>
<dbReference type="Proteomes" id="UP001501585">
    <property type="component" value="Unassembled WGS sequence"/>
</dbReference>
<dbReference type="InterPro" id="IPR012349">
    <property type="entry name" value="Split_barrel_FMN-bd"/>
</dbReference>
<evidence type="ECO:0000256" key="2">
    <source>
        <dbReference type="ARBA" id="ARBA00023002"/>
    </source>
</evidence>
<dbReference type="Pfam" id="PF01613">
    <property type="entry name" value="Flavin_Reduct"/>
    <property type="match status" value="1"/>
</dbReference>
<dbReference type="InterPro" id="IPR050268">
    <property type="entry name" value="NADH-dep_flavin_reductase"/>
</dbReference>
<proteinExistence type="inferred from homology"/>
<dbReference type="PANTHER" id="PTHR30466">
    <property type="entry name" value="FLAVIN REDUCTASE"/>
    <property type="match status" value="1"/>
</dbReference>
<evidence type="ECO:0000313" key="4">
    <source>
        <dbReference type="EMBL" id="GAA2009184.1"/>
    </source>
</evidence>
<protein>
    <recommendedName>
        <fullName evidence="3">Flavin reductase like domain-containing protein</fullName>
    </recommendedName>
</protein>
<evidence type="ECO:0000313" key="5">
    <source>
        <dbReference type="Proteomes" id="UP001501585"/>
    </source>
</evidence>
<dbReference type="EMBL" id="BAAAPC010000019">
    <property type="protein sequence ID" value="GAA2009184.1"/>
    <property type="molecule type" value="Genomic_DNA"/>
</dbReference>
<dbReference type="SMART" id="SM00903">
    <property type="entry name" value="Flavin_Reduct"/>
    <property type="match status" value="1"/>
</dbReference>
<comment type="caution">
    <text evidence="4">The sequence shown here is derived from an EMBL/GenBank/DDBJ whole genome shotgun (WGS) entry which is preliminary data.</text>
</comment>
<gene>
    <name evidence="4" type="ORF">GCM10009799_41270</name>
</gene>
<evidence type="ECO:0000259" key="3">
    <source>
        <dbReference type="SMART" id="SM00903"/>
    </source>
</evidence>
<keyword evidence="5" id="KW-1185">Reference proteome</keyword>
<organism evidence="4 5">
    <name type="scientific">Nocardiopsis rhodophaea</name>
    <dbReference type="NCBI Taxonomy" id="280238"/>
    <lineage>
        <taxon>Bacteria</taxon>
        <taxon>Bacillati</taxon>
        <taxon>Actinomycetota</taxon>
        <taxon>Actinomycetes</taxon>
        <taxon>Streptosporangiales</taxon>
        <taxon>Nocardiopsidaceae</taxon>
        <taxon>Nocardiopsis</taxon>
    </lineage>
</organism>
<dbReference type="Gene3D" id="2.30.110.10">
    <property type="entry name" value="Electron Transport, Fmn-binding Protein, Chain A"/>
    <property type="match status" value="1"/>
</dbReference>
<dbReference type="PANTHER" id="PTHR30466:SF11">
    <property type="entry name" value="FLAVIN-DEPENDENT MONOOXYGENASE, REDUCTASE SUBUNIT HSAB"/>
    <property type="match status" value="1"/>
</dbReference>
<comment type="similarity">
    <text evidence="1">Belongs to the non-flavoprotein flavin reductase family.</text>
</comment>
<feature type="domain" description="Flavin reductase like" evidence="3">
    <location>
        <begin position="1"/>
        <end position="142"/>
    </location>
</feature>
<keyword evidence="2" id="KW-0560">Oxidoreductase</keyword>